<feature type="signal peptide" evidence="2">
    <location>
        <begin position="1"/>
        <end position="21"/>
    </location>
</feature>
<evidence type="ECO:0008006" key="5">
    <source>
        <dbReference type="Google" id="ProtNLM"/>
    </source>
</evidence>
<dbReference type="Proteomes" id="UP001212498">
    <property type="component" value="Unassembled WGS sequence"/>
</dbReference>
<dbReference type="EMBL" id="JAPNUD010000258">
    <property type="protein sequence ID" value="MDA0647135.1"/>
    <property type="molecule type" value="Genomic_DNA"/>
</dbReference>
<evidence type="ECO:0000313" key="4">
    <source>
        <dbReference type="Proteomes" id="UP001212498"/>
    </source>
</evidence>
<protein>
    <recommendedName>
        <fullName evidence="5">Lipoprotein</fullName>
    </recommendedName>
</protein>
<dbReference type="RefSeq" id="WP_219552178.1">
    <property type="nucleotide sequence ID" value="NZ_BAABFD010000002.1"/>
</dbReference>
<feature type="compositionally biased region" description="Polar residues" evidence="1">
    <location>
        <begin position="138"/>
        <end position="148"/>
    </location>
</feature>
<organism evidence="3 4">
    <name type="scientific">Nonomuraea ferruginea</name>
    <dbReference type="NCBI Taxonomy" id="46174"/>
    <lineage>
        <taxon>Bacteria</taxon>
        <taxon>Bacillati</taxon>
        <taxon>Actinomycetota</taxon>
        <taxon>Actinomycetes</taxon>
        <taxon>Streptosporangiales</taxon>
        <taxon>Streptosporangiaceae</taxon>
        <taxon>Nonomuraea</taxon>
    </lineage>
</organism>
<feature type="region of interest" description="Disordered" evidence="1">
    <location>
        <begin position="135"/>
        <end position="168"/>
    </location>
</feature>
<accession>A0ABT4TDB0</accession>
<dbReference type="Pfam" id="PF20329">
    <property type="entry name" value="DUF6624"/>
    <property type="match status" value="1"/>
</dbReference>
<proteinExistence type="predicted"/>
<evidence type="ECO:0000313" key="3">
    <source>
        <dbReference type="EMBL" id="MDA0647135.1"/>
    </source>
</evidence>
<feature type="chain" id="PRO_5045407144" description="Lipoprotein" evidence="2">
    <location>
        <begin position="22"/>
        <end position="185"/>
    </location>
</feature>
<dbReference type="InterPro" id="IPR046732">
    <property type="entry name" value="DUF6624"/>
</dbReference>
<keyword evidence="2" id="KW-0732">Signal</keyword>
<gene>
    <name evidence="3" type="ORF">OUY24_41475</name>
</gene>
<name>A0ABT4TDB0_9ACTN</name>
<keyword evidence="4" id="KW-1185">Reference proteome</keyword>
<dbReference type="PROSITE" id="PS51257">
    <property type="entry name" value="PROKAR_LIPOPROTEIN"/>
    <property type="match status" value="1"/>
</dbReference>
<comment type="caution">
    <text evidence="3">The sequence shown here is derived from an EMBL/GenBank/DDBJ whole genome shotgun (WGS) entry which is preliminary data.</text>
</comment>
<evidence type="ECO:0000256" key="1">
    <source>
        <dbReference type="SAM" id="MobiDB-lite"/>
    </source>
</evidence>
<evidence type="ECO:0000256" key="2">
    <source>
        <dbReference type="SAM" id="SignalP"/>
    </source>
</evidence>
<sequence>MRTLLTCLITALLLTTACGDAAPADPRLRAELLEMLRLDQEVRTPDADQADWDRIERANTERMRQILDEHGWPGYELVGEDGEDAAWALVQHADRALDLQRRALALLREAVAKGDASPGNLAYLEDRVRVAEGKPQRYGTQWEPTQDGQWRPRTPIEDEAGVEERRAEAGLQPLAEYLEELKSLE</sequence>
<reference evidence="3 4" key="1">
    <citation type="submission" date="2022-11" db="EMBL/GenBank/DDBJ databases">
        <title>Nonomuraea corallina sp. nov., a new species of the genus Nonomuraea isolated from sea side sediment in Thai sea.</title>
        <authorList>
            <person name="Ngamcharungchit C."/>
            <person name="Matsumoto A."/>
            <person name="Suriyachadkun C."/>
            <person name="Panbangred W."/>
            <person name="Inahashi Y."/>
            <person name="Intra B."/>
        </authorList>
    </citation>
    <scope>NUCLEOTIDE SEQUENCE [LARGE SCALE GENOMIC DNA]</scope>
    <source>
        <strain evidence="3 4">DSM 43553</strain>
    </source>
</reference>